<dbReference type="EnsemblPlants" id="Pp3c10_13530V3.16">
    <property type="protein sequence ID" value="Pp3c10_13530V3.16"/>
    <property type="gene ID" value="Pp3c10_13530"/>
</dbReference>
<dbReference type="Proteomes" id="UP000006727">
    <property type="component" value="Chromosome 10"/>
</dbReference>
<dbReference type="EMBL" id="ABEU02000010">
    <property type="status" value="NOT_ANNOTATED_CDS"/>
    <property type="molecule type" value="Genomic_DNA"/>
</dbReference>
<evidence type="ECO:0000313" key="3">
    <source>
        <dbReference type="Proteomes" id="UP000006727"/>
    </source>
</evidence>
<dbReference type="EnsemblPlants" id="Pp3c10_13530V3.8">
    <property type="protein sequence ID" value="Pp3c10_13530V3.8"/>
    <property type="gene ID" value="Pp3c10_13530"/>
</dbReference>
<dbReference type="Gramene" id="Pp3c10_13530V3.9">
    <property type="protein sequence ID" value="Pp3c10_13530V3.9"/>
    <property type="gene ID" value="Pp3c10_13530"/>
</dbReference>
<dbReference type="EnsemblPlants" id="Pp3c10_13530V3.9">
    <property type="protein sequence ID" value="Pp3c10_13530V3.9"/>
    <property type="gene ID" value="Pp3c10_13530"/>
</dbReference>
<keyword evidence="1" id="KW-1133">Transmembrane helix</keyword>
<dbReference type="Gramene" id="Pp3c10_13530V3.11">
    <property type="protein sequence ID" value="Pp3c10_13530V3.11"/>
    <property type="gene ID" value="Pp3c10_13530"/>
</dbReference>
<name>A0A7I4A1G7_PHYPA</name>
<dbReference type="EnsemblPlants" id="Pp3c10_13530V3.11">
    <property type="protein sequence ID" value="Pp3c10_13530V3.11"/>
    <property type="gene ID" value="Pp3c10_13530"/>
</dbReference>
<keyword evidence="3" id="KW-1185">Reference proteome</keyword>
<dbReference type="Gramene" id="Pp3c10_13530V3.10">
    <property type="protein sequence ID" value="Pp3c10_13530V3.10"/>
    <property type="gene ID" value="Pp3c10_13530"/>
</dbReference>
<gene>
    <name evidence="2" type="primary">LOC112287293</name>
</gene>
<dbReference type="GeneID" id="112287293"/>
<dbReference type="RefSeq" id="XP_073393159.1">
    <property type="nucleotide sequence ID" value="XM_073537058.1"/>
</dbReference>
<accession>A0A7I4A1G7</accession>
<evidence type="ECO:0000256" key="1">
    <source>
        <dbReference type="SAM" id="Phobius"/>
    </source>
</evidence>
<dbReference type="EnsemblPlants" id="Pp3c10_13530V3.2">
    <property type="protein sequence ID" value="Pp3c10_13530V3.2"/>
    <property type="gene ID" value="Pp3c10_13530"/>
</dbReference>
<reference evidence="2" key="3">
    <citation type="submission" date="2020-12" db="UniProtKB">
        <authorList>
            <consortium name="EnsemblPlants"/>
        </authorList>
    </citation>
    <scope>IDENTIFICATION</scope>
</reference>
<dbReference type="Gramene" id="Pp3c10_13530V3.2">
    <property type="protein sequence ID" value="Pp3c10_13530V3.2"/>
    <property type="gene ID" value="Pp3c10_13530"/>
</dbReference>
<feature type="transmembrane region" description="Helical" evidence="1">
    <location>
        <begin position="35"/>
        <end position="62"/>
    </location>
</feature>
<organism evidence="2 3">
    <name type="scientific">Physcomitrium patens</name>
    <name type="common">Spreading-leaved earth moss</name>
    <name type="synonym">Physcomitrella patens</name>
    <dbReference type="NCBI Taxonomy" id="3218"/>
    <lineage>
        <taxon>Eukaryota</taxon>
        <taxon>Viridiplantae</taxon>
        <taxon>Streptophyta</taxon>
        <taxon>Embryophyta</taxon>
        <taxon>Bryophyta</taxon>
        <taxon>Bryophytina</taxon>
        <taxon>Bryopsida</taxon>
        <taxon>Funariidae</taxon>
        <taxon>Funariales</taxon>
        <taxon>Funariaceae</taxon>
        <taxon>Physcomitrium</taxon>
    </lineage>
</organism>
<evidence type="ECO:0000313" key="2">
    <source>
        <dbReference type="EnsemblPlants" id="Pp3c10_13530V3.2"/>
    </source>
</evidence>
<reference evidence="2 3" key="2">
    <citation type="journal article" date="2018" name="Plant J.">
        <title>The Physcomitrella patens chromosome-scale assembly reveals moss genome structure and evolution.</title>
        <authorList>
            <person name="Lang D."/>
            <person name="Ullrich K.K."/>
            <person name="Murat F."/>
            <person name="Fuchs J."/>
            <person name="Jenkins J."/>
            <person name="Haas F.B."/>
            <person name="Piednoel M."/>
            <person name="Gundlach H."/>
            <person name="Van Bel M."/>
            <person name="Meyberg R."/>
            <person name="Vives C."/>
            <person name="Morata J."/>
            <person name="Symeonidi A."/>
            <person name="Hiss M."/>
            <person name="Muchero W."/>
            <person name="Kamisugi Y."/>
            <person name="Saleh O."/>
            <person name="Blanc G."/>
            <person name="Decker E.L."/>
            <person name="van Gessel N."/>
            <person name="Grimwood J."/>
            <person name="Hayes R.D."/>
            <person name="Graham S.W."/>
            <person name="Gunter L.E."/>
            <person name="McDaniel S.F."/>
            <person name="Hoernstein S.N.W."/>
            <person name="Larsson A."/>
            <person name="Li F.W."/>
            <person name="Perroud P.F."/>
            <person name="Phillips J."/>
            <person name="Ranjan P."/>
            <person name="Rokshar D.S."/>
            <person name="Rothfels C.J."/>
            <person name="Schneider L."/>
            <person name="Shu S."/>
            <person name="Stevenson D.W."/>
            <person name="Thummler F."/>
            <person name="Tillich M."/>
            <person name="Villarreal Aguilar J.C."/>
            <person name="Widiez T."/>
            <person name="Wong G.K."/>
            <person name="Wymore A."/>
            <person name="Zhang Y."/>
            <person name="Zimmer A.D."/>
            <person name="Quatrano R.S."/>
            <person name="Mayer K.F.X."/>
            <person name="Goodstein D."/>
            <person name="Casacuberta J.M."/>
            <person name="Vandepoele K."/>
            <person name="Reski R."/>
            <person name="Cuming A.C."/>
            <person name="Tuskan G.A."/>
            <person name="Maumus F."/>
            <person name="Salse J."/>
            <person name="Schmutz J."/>
            <person name="Rensing S.A."/>
        </authorList>
    </citation>
    <scope>NUCLEOTIDE SEQUENCE [LARGE SCALE GENOMIC DNA]</scope>
    <source>
        <strain evidence="2 3">cv. Gransden 2004</strain>
    </source>
</reference>
<keyword evidence="1" id="KW-0812">Transmembrane</keyword>
<dbReference type="AlphaFoldDB" id="A0A7I4A1G7"/>
<dbReference type="Gramene" id="Pp3c10_13530V3.16">
    <property type="protein sequence ID" value="Pp3c10_13530V3.16"/>
    <property type="gene ID" value="Pp3c10_13530"/>
</dbReference>
<keyword evidence="1" id="KW-0472">Membrane</keyword>
<sequence length="340" mass="38941">MCFQGFLEPGSHYQMKINLESKLQVVLQKIASSGIYYLILVWLIKIVIFVLWIGKCILIWLLRLSFWLIRECIRRYVSVALVGLTLAPQSRDQDTKQIFRRKESFTRSLDLVEEEEVVEAEVHEKETTSPLFPIVLRDRVQICEEVFAIKDRERLLYEFDQIVAPQVSAFQLGEIVVPINDTRQLATFLKLKLSQTCKEQSVEAINAAICGAILNIRSKGAISNCVESCSQNHGNIMYVVVYIAARLRGDDKIHLVLVGRKVEDFLGSSEFRNRFNPPRTQGDKEEWYTWTFAHLQSLKESAVQTAEELLSLDPVDAQVWSAVQVTSSFVIKEDIPSELL</sequence>
<dbReference type="EnsemblPlants" id="Pp3c10_13530V3.10">
    <property type="protein sequence ID" value="Pp3c10_13530V3.10"/>
    <property type="gene ID" value="Pp3c10_13530"/>
</dbReference>
<protein>
    <submittedName>
        <fullName evidence="2">Uncharacterized protein</fullName>
    </submittedName>
</protein>
<reference evidence="2 3" key="1">
    <citation type="journal article" date="2008" name="Science">
        <title>The Physcomitrella genome reveals evolutionary insights into the conquest of land by plants.</title>
        <authorList>
            <person name="Rensing S."/>
            <person name="Lang D."/>
            <person name="Zimmer A."/>
            <person name="Terry A."/>
            <person name="Salamov A."/>
            <person name="Shapiro H."/>
            <person name="Nishiyama T."/>
            <person name="Perroud P.-F."/>
            <person name="Lindquist E."/>
            <person name="Kamisugi Y."/>
            <person name="Tanahashi T."/>
            <person name="Sakakibara K."/>
            <person name="Fujita T."/>
            <person name="Oishi K."/>
            <person name="Shin-I T."/>
            <person name="Kuroki Y."/>
            <person name="Toyoda A."/>
            <person name="Suzuki Y."/>
            <person name="Hashimoto A."/>
            <person name="Yamaguchi K."/>
            <person name="Sugano A."/>
            <person name="Kohara Y."/>
            <person name="Fujiyama A."/>
            <person name="Anterola A."/>
            <person name="Aoki S."/>
            <person name="Ashton N."/>
            <person name="Barbazuk W.B."/>
            <person name="Barker E."/>
            <person name="Bennetzen J."/>
            <person name="Bezanilla M."/>
            <person name="Blankenship R."/>
            <person name="Cho S.H."/>
            <person name="Dutcher S."/>
            <person name="Estelle M."/>
            <person name="Fawcett J.A."/>
            <person name="Gundlach H."/>
            <person name="Hanada K."/>
            <person name="Heyl A."/>
            <person name="Hicks K.A."/>
            <person name="Hugh J."/>
            <person name="Lohr M."/>
            <person name="Mayer K."/>
            <person name="Melkozernov A."/>
            <person name="Murata T."/>
            <person name="Nelson D."/>
            <person name="Pils B."/>
            <person name="Prigge M."/>
            <person name="Reiss B."/>
            <person name="Renner T."/>
            <person name="Rombauts S."/>
            <person name="Rushton P."/>
            <person name="Sanderfoot A."/>
            <person name="Schween G."/>
            <person name="Shiu S.-H."/>
            <person name="Stueber K."/>
            <person name="Theodoulou F.L."/>
            <person name="Tu H."/>
            <person name="Van de Peer Y."/>
            <person name="Verrier P.J."/>
            <person name="Waters E."/>
            <person name="Wood A."/>
            <person name="Yang L."/>
            <person name="Cove D."/>
            <person name="Cuming A."/>
            <person name="Hasebe M."/>
            <person name="Lucas S."/>
            <person name="Mishler D.B."/>
            <person name="Reski R."/>
            <person name="Grigoriev I."/>
            <person name="Quatrano R.S."/>
            <person name="Boore J.L."/>
        </authorList>
    </citation>
    <scope>NUCLEOTIDE SEQUENCE [LARGE SCALE GENOMIC DNA]</scope>
    <source>
        <strain evidence="2 3">cv. Gransden 2004</strain>
    </source>
</reference>
<proteinExistence type="predicted"/>
<dbReference type="OrthoDB" id="1963092at2759"/>
<dbReference type="Gramene" id="Pp3c10_13530V3.8">
    <property type="protein sequence ID" value="Pp3c10_13530V3.8"/>
    <property type="gene ID" value="Pp3c10_13530"/>
</dbReference>